<reference evidence="2" key="1">
    <citation type="submission" date="2021-01" db="EMBL/GenBank/DDBJ databases">
        <authorList>
            <person name="Corre E."/>
            <person name="Pelletier E."/>
            <person name="Niang G."/>
            <person name="Scheremetjew M."/>
            <person name="Finn R."/>
            <person name="Kale V."/>
            <person name="Holt S."/>
            <person name="Cochrane G."/>
            <person name="Meng A."/>
            <person name="Brown T."/>
            <person name="Cohen L."/>
        </authorList>
    </citation>
    <scope>NUCLEOTIDE SEQUENCE</scope>
    <source>
        <strain evidence="2">GSBS06</strain>
    </source>
</reference>
<keyword evidence="1" id="KW-0732">Signal</keyword>
<protein>
    <recommendedName>
        <fullName evidence="3">O-fucosyltransferase family protein</fullName>
    </recommendedName>
</protein>
<proteinExistence type="predicted"/>
<accession>A0A7S3LNE1</accession>
<sequence>MIGKLVKMKGSCISMLIVLMLCNFDFVRARTRPVAVNPLDACAEEGDDTRIDNRKSVAVQRKSPKVLVEYAERQSRRLAKLLPSGKRSITENSLLLFDVGRTGLADRLLGIVCAFVLAFVTDRTLLVKFGDPIPDIEMLFENPGWEWTLSHNDFVNPSEKGDMPLNHNQIKSFDLLWKVLLTNEAAQSVLCKNLTKSFAEIPILHVGSSEFWLPLLATNPYYKSVIKDVFGTNVIQTVSDFLLYPVAHLRKDIESHLSTIPHDSFVLSMHLRIGHSEMDEVNASGFVESWYKPNVDTFIDCANAILKNEHARSVAVFVATDSLQAQTKVEKALNEGFGANIIYTFKDFDTDGKLVSTNASKTIQEGQYTKKAFESALVDYWLLGEADKIIVSTMSSVASFAPGRRSLVPVVATGDGQCISLPSHRTQPCFHLLAKDLRTNIIDPGRYDLASLCPEHIASVHAFTVRRRSAFYHSKSMKYTCVTYFDDS</sequence>
<gene>
    <name evidence="2" type="ORF">ASTO00021_LOCUS6498</name>
</gene>
<feature type="signal peptide" evidence="1">
    <location>
        <begin position="1"/>
        <end position="29"/>
    </location>
</feature>
<evidence type="ECO:0008006" key="3">
    <source>
        <dbReference type="Google" id="ProtNLM"/>
    </source>
</evidence>
<organism evidence="2">
    <name type="scientific">Aplanochytrium stocchinoi</name>
    <dbReference type="NCBI Taxonomy" id="215587"/>
    <lineage>
        <taxon>Eukaryota</taxon>
        <taxon>Sar</taxon>
        <taxon>Stramenopiles</taxon>
        <taxon>Bigyra</taxon>
        <taxon>Labyrinthulomycetes</taxon>
        <taxon>Thraustochytrida</taxon>
        <taxon>Thraustochytriidae</taxon>
        <taxon>Aplanochytrium</taxon>
    </lineage>
</organism>
<evidence type="ECO:0000313" key="2">
    <source>
        <dbReference type="EMBL" id="CAE0436233.1"/>
    </source>
</evidence>
<name>A0A7S3LNE1_9STRA</name>
<feature type="chain" id="PRO_5030941036" description="O-fucosyltransferase family protein" evidence="1">
    <location>
        <begin position="30"/>
        <end position="488"/>
    </location>
</feature>
<dbReference type="AlphaFoldDB" id="A0A7S3LNE1"/>
<dbReference type="Gene3D" id="3.40.50.11350">
    <property type="match status" value="1"/>
</dbReference>
<dbReference type="EMBL" id="HBIN01008753">
    <property type="protein sequence ID" value="CAE0436233.1"/>
    <property type="molecule type" value="Transcribed_RNA"/>
</dbReference>
<evidence type="ECO:0000256" key="1">
    <source>
        <dbReference type="SAM" id="SignalP"/>
    </source>
</evidence>